<evidence type="ECO:0000313" key="1">
    <source>
        <dbReference type="EMBL" id="RMX47562.1"/>
    </source>
</evidence>
<evidence type="ECO:0000313" key="2">
    <source>
        <dbReference type="Proteomes" id="UP000275408"/>
    </source>
</evidence>
<protein>
    <submittedName>
        <fullName evidence="1">Uncharacterized protein</fullName>
    </submittedName>
</protein>
<dbReference type="Proteomes" id="UP000275408">
    <property type="component" value="Unassembled WGS sequence"/>
</dbReference>
<gene>
    <name evidence="1" type="ORF">pdam_00018658</name>
</gene>
<proteinExistence type="predicted"/>
<name>A0A3M6U1P9_POCDA</name>
<comment type="caution">
    <text evidence="1">The sequence shown here is derived from an EMBL/GenBank/DDBJ whole genome shotgun (WGS) entry which is preliminary data.</text>
</comment>
<dbReference type="EMBL" id="RCHS01002412">
    <property type="protein sequence ID" value="RMX47562.1"/>
    <property type="molecule type" value="Genomic_DNA"/>
</dbReference>
<dbReference type="AlphaFoldDB" id="A0A3M6U1P9"/>
<accession>A0A3M6U1P9</accession>
<organism evidence="1 2">
    <name type="scientific">Pocillopora damicornis</name>
    <name type="common">Cauliflower coral</name>
    <name type="synonym">Millepora damicornis</name>
    <dbReference type="NCBI Taxonomy" id="46731"/>
    <lineage>
        <taxon>Eukaryota</taxon>
        <taxon>Metazoa</taxon>
        <taxon>Cnidaria</taxon>
        <taxon>Anthozoa</taxon>
        <taxon>Hexacorallia</taxon>
        <taxon>Scleractinia</taxon>
        <taxon>Astrocoeniina</taxon>
        <taxon>Pocilloporidae</taxon>
        <taxon>Pocillopora</taxon>
    </lineage>
</organism>
<reference evidence="1 2" key="1">
    <citation type="journal article" date="2018" name="Sci. Rep.">
        <title>Comparative analysis of the Pocillopora damicornis genome highlights role of immune system in coral evolution.</title>
        <authorList>
            <person name="Cunning R."/>
            <person name="Bay R.A."/>
            <person name="Gillette P."/>
            <person name="Baker A.C."/>
            <person name="Traylor-Knowles N."/>
        </authorList>
    </citation>
    <scope>NUCLEOTIDE SEQUENCE [LARGE SCALE GENOMIC DNA]</scope>
    <source>
        <strain evidence="1">RSMAS</strain>
        <tissue evidence="1">Whole animal</tissue>
    </source>
</reference>
<sequence length="86" mass="10079">MRNALDRSYRDRHLIHRLYRAVTLESDLYSGVRQKPLISKNVLDKVYNLEKIREDARLPAESVIEEDCLNIDEDVHSSPAEADERK</sequence>
<keyword evidence="2" id="KW-1185">Reference proteome</keyword>